<organism evidence="2 3">
    <name type="scientific">Sipha flava</name>
    <name type="common">yellow sugarcane aphid</name>
    <dbReference type="NCBI Taxonomy" id="143950"/>
    <lineage>
        <taxon>Eukaryota</taxon>
        <taxon>Metazoa</taxon>
        <taxon>Ecdysozoa</taxon>
        <taxon>Arthropoda</taxon>
        <taxon>Hexapoda</taxon>
        <taxon>Insecta</taxon>
        <taxon>Pterygota</taxon>
        <taxon>Neoptera</taxon>
        <taxon>Paraneoptera</taxon>
        <taxon>Hemiptera</taxon>
        <taxon>Sternorrhyncha</taxon>
        <taxon>Aphidomorpha</taxon>
        <taxon>Aphidoidea</taxon>
        <taxon>Aphididae</taxon>
        <taxon>Sipha</taxon>
    </lineage>
</organism>
<dbReference type="RefSeq" id="XP_025419777.1">
    <property type="nucleotide sequence ID" value="XM_025563992.1"/>
</dbReference>
<name>A0A8B8GAG8_9HEMI</name>
<keyword evidence="1" id="KW-1133">Transmembrane helix</keyword>
<evidence type="ECO:0000313" key="2">
    <source>
        <dbReference type="Proteomes" id="UP000694846"/>
    </source>
</evidence>
<evidence type="ECO:0000256" key="1">
    <source>
        <dbReference type="SAM" id="Phobius"/>
    </source>
</evidence>
<feature type="transmembrane region" description="Helical" evidence="1">
    <location>
        <begin position="7"/>
        <end position="26"/>
    </location>
</feature>
<feature type="transmembrane region" description="Helical" evidence="1">
    <location>
        <begin position="146"/>
        <end position="167"/>
    </location>
</feature>
<dbReference type="InterPro" id="IPR008699">
    <property type="entry name" value="NDUFB8"/>
</dbReference>
<keyword evidence="1" id="KW-0472">Membrane</keyword>
<dbReference type="GeneID" id="112690077"/>
<proteinExistence type="predicted"/>
<dbReference type="GO" id="GO:0005739">
    <property type="term" value="C:mitochondrion"/>
    <property type="evidence" value="ECO:0007669"/>
    <property type="project" value="InterPro"/>
</dbReference>
<dbReference type="AlphaFoldDB" id="A0A8B8GAG8"/>
<dbReference type="CTD" id="31604"/>
<dbReference type="OrthoDB" id="2014058at2759"/>
<protein>
    <submittedName>
        <fullName evidence="3">NADH dehydrogenase [ubiquinone] 1 beta subcomplex subunit 8, mitochondrial</fullName>
    </submittedName>
</protein>
<sequence length="193" mass="22519">MLWNIDINLVNWCLLFLFSMALPRFINGMVRTKAIYTVSSRNVVSHEPWKPGPYPKTEEERLAAAKKYGLLPEEYEPYPDDGLGYGDYPKLPDIGQDHKSEYYPWDCAEHNRNFGEIMHVNSDKWGSDKANPNADENARFPAWQKLLALFGTVFGLGGLMLTGDYWCKTYRPYMPKQWPQEGVKYYTYSDKYF</sequence>
<reference evidence="3" key="1">
    <citation type="submission" date="2025-08" db="UniProtKB">
        <authorList>
            <consortium name="RefSeq"/>
        </authorList>
    </citation>
    <scope>IDENTIFICATION</scope>
    <source>
        <tissue evidence="3">Whole body</tissue>
    </source>
</reference>
<accession>A0A8B8GAG8</accession>
<dbReference type="PANTHER" id="PTHR12840:SF1">
    <property type="entry name" value="NADH DEHYDROGENASE [UBIQUINONE] 1 BETA SUBCOMPLEX SUBUNIT 8, MITOCHONDRIAL"/>
    <property type="match status" value="1"/>
</dbReference>
<keyword evidence="2" id="KW-1185">Reference proteome</keyword>
<dbReference type="PANTHER" id="PTHR12840">
    <property type="entry name" value="NADH-UBIQUINONE OXIDOREDUCTASE ASHI SUBUNIT"/>
    <property type="match status" value="1"/>
</dbReference>
<dbReference type="Proteomes" id="UP000694846">
    <property type="component" value="Unplaced"/>
</dbReference>
<keyword evidence="1" id="KW-0812">Transmembrane</keyword>
<evidence type="ECO:0000313" key="3">
    <source>
        <dbReference type="RefSeq" id="XP_025419777.1"/>
    </source>
</evidence>
<dbReference type="Pfam" id="PF05821">
    <property type="entry name" value="NDUF_B8"/>
    <property type="match status" value="1"/>
</dbReference>
<gene>
    <name evidence="3" type="primary">LOC112690077</name>
</gene>